<comment type="caution">
    <text evidence="1">The sequence shown here is derived from an EMBL/GenBank/DDBJ whole genome shotgun (WGS) entry which is preliminary data.</text>
</comment>
<proteinExistence type="predicted"/>
<evidence type="ECO:0000313" key="1">
    <source>
        <dbReference type="EMBL" id="CAF3974967.1"/>
    </source>
</evidence>
<protein>
    <submittedName>
        <fullName evidence="1">Uncharacterized protein</fullName>
    </submittedName>
</protein>
<sequence>MNVLIKKKDVLESGVEYEITVVNQQQKENSSDEQTTKIFYESIINSDENESQIIDENMGNYQLLTELNVNDIESFVKSNPFVLSDTDLRTCSQPNHQNHFDEFKLIDFPVM</sequence>
<dbReference type="AlphaFoldDB" id="A0A8S2MWC2"/>
<dbReference type="Proteomes" id="UP000681720">
    <property type="component" value="Unassembled WGS sequence"/>
</dbReference>
<name>A0A8S2MWC2_9BILA</name>
<accession>A0A8S2MWC2</accession>
<reference evidence="1" key="1">
    <citation type="submission" date="2021-02" db="EMBL/GenBank/DDBJ databases">
        <authorList>
            <person name="Nowell W R."/>
        </authorList>
    </citation>
    <scope>NUCLEOTIDE SEQUENCE</scope>
</reference>
<gene>
    <name evidence="1" type="ORF">GIL414_LOCUS10357</name>
</gene>
<organism evidence="1 2">
    <name type="scientific">Rotaria magnacalcarata</name>
    <dbReference type="NCBI Taxonomy" id="392030"/>
    <lineage>
        <taxon>Eukaryota</taxon>
        <taxon>Metazoa</taxon>
        <taxon>Spiralia</taxon>
        <taxon>Gnathifera</taxon>
        <taxon>Rotifera</taxon>
        <taxon>Eurotatoria</taxon>
        <taxon>Bdelloidea</taxon>
        <taxon>Philodinida</taxon>
        <taxon>Philodinidae</taxon>
        <taxon>Rotaria</taxon>
    </lineage>
</organism>
<dbReference type="EMBL" id="CAJOBJ010003702">
    <property type="protein sequence ID" value="CAF3974967.1"/>
    <property type="molecule type" value="Genomic_DNA"/>
</dbReference>
<evidence type="ECO:0000313" key="2">
    <source>
        <dbReference type="Proteomes" id="UP000681720"/>
    </source>
</evidence>